<reference evidence="1 2" key="1">
    <citation type="submission" date="2020-08" db="EMBL/GenBank/DDBJ databases">
        <title>Genomic Encyclopedia of Type Strains, Phase IV (KMG-IV): sequencing the most valuable type-strain genomes for metagenomic binning, comparative biology and taxonomic classification.</title>
        <authorList>
            <person name="Goeker M."/>
        </authorList>
    </citation>
    <scope>NUCLEOTIDE SEQUENCE [LARGE SCALE GENOMIC DNA]</scope>
    <source>
        <strain evidence="1 2">DSM 100734</strain>
    </source>
</reference>
<evidence type="ECO:0000313" key="1">
    <source>
        <dbReference type="EMBL" id="MBB6160946.1"/>
    </source>
</evidence>
<evidence type="ECO:0008006" key="3">
    <source>
        <dbReference type="Google" id="ProtNLM"/>
    </source>
</evidence>
<dbReference type="EMBL" id="JACHEG010000001">
    <property type="protein sequence ID" value="MBB6160946.1"/>
    <property type="molecule type" value="Genomic_DNA"/>
</dbReference>
<accession>A0A7X0CYZ4</accession>
<name>A0A7X0CYZ4_9HYPH</name>
<protein>
    <recommendedName>
        <fullName evidence="3">Transcription regulator HTH AraC- type ligand binding domain-containing protein</fullName>
    </recommendedName>
</protein>
<dbReference type="AlphaFoldDB" id="A0A7X0CYZ4"/>
<gene>
    <name evidence="1" type="ORF">HNQ72_000743</name>
</gene>
<keyword evidence="2" id="KW-1185">Reference proteome</keyword>
<sequence length="263" mass="28967">MSGVIDTDLVNMTGRTAYLAGAMERSPLPYIDVSGSRFGSRDFRLRVEGSLIGDAFFTRLFLNQVELKRLDGDIARHPSGMLLIALLQNGSYDQNFAYHAPFLQTGPGHILMLDLDAPQSVTFARFSVVTCAYVPRRHFEPFIGPEPILKPVMIRPDNELHGLLTSCFLSCAALHDPTAITGQAALQTLTRLAMVAYGLDARSCDELRTSLLEARRARAQLFIALRCPTPASMHGRSRITSPSRCARCIWPSNRPASAFQPSS</sequence>
<dbReference type="Proteomes" id="UP000547879">
    <property type="component" value="Unassembled WGS sequence"/>
</dbReference>
<proteinExistence type="predicted"/>
<evidence type="ECO:0000313" key="2">
    <source>
        <dbReference type="Proteomes" id="UP000547879"/>
    </source>
</evidence>
<dbReference type="RefSeq" id="WP_183989627.1">
    <property type="nucleotide sequence ID" value="NZ_BMHW01000001.1"/>
</dbReference>
<organism evidence="1 2">
    <name type="scientific">Rhizobium wenxiniae</name>
    <dbReference type="NCBI Taxonomy" id="1737357"/>
    <lineage>
        <taxon>Bacteria</taxon>
        <taxon>Pseudomonadati</taxon>
        <taxon>Pseudomonadota</taxon>
        <taxon>Alphaproteobacteria</taxon>
        <taxon>Hyphomicrobiales</taxon>
        <taxon>Rhizobiaceae</taxon>
        <taxon>Rhizobium/Agrobacterium group</taxon>
        <taxon>Rhizobium</taxon>
    </lineage>
</organism>
<comment type="caution">
    <text evidence="1">The sequence shown here is derived from an EMBL/GenBank/DDBJ whole genome shotgun (WGS) entry which is preliminary data.</text>
</comment>